<feature type="signal peptide" evidence="1">
    <location>
        <begin position="1"/>
        <end position="21"/>
    </location>
</feature>
<evidence type="ECO:0000313" key="2">
    <source>
        <dbReference type="EMBL" id="GAA1594823.1"/>
    </source>
</evidence>
<proteinExistence type="predicted"/>
<feature type="chain" id="PRO_5046728364" evidence="1">
    <location>
        <begin position="22"/>
        <end position="155"/>
    </location>
</feature>
<reference evidence="3" key="1">
    <citation type="journal article" date="2019" name="Int. J. Syst. Evol. Microbiol.">
        <title>The Global Catalogue of Microorganisms (GCM) 10K type strain sequencing project: providing services to taxonomists for standard genome sequencing and annotation.</title>
        <authorList>
            <consortium name="The Broad Institute Genomics Platform"/>
            <consortium name="The Broad Institute Genome Sequencing Center for Infectious Disease"/>
            <person name="Wu L."/>
            <person name="Ma J."/>
        </authorList>
    </citation>
    <scope>NUCLEOTIDE SEQUENCE [LARGE SCALE GENOMIC DNA]</scope>
    <source>
        <strain evidence="3">JCM 14304</strain>
    </source>
</reference>
<dbReference type="Proteomes" id="UP001500190">
    <property type="component" value="Unassembled WGS sequence"/>
</dbReference>
<accession>A0ABP4Q0V6</accession>
<dbReference type="EMBL" id="BAAAND010000008">
    <property type="protein sequence ID" value="GAA1594823.1"/>
    <property type="molecule type" value="Genomic_DNA"/>
</dbReference>
<name>A0ABP4Q0V6_9ACTN</name>
<evidence type="ECO:0000256" key="1">
    <source>
        <dbReference type="SAM" id="SignalP"/>
    </source>
</evidence>
<organism evidence="2 3">
    <name type="scientific">Kribbella karoonensis</name>
    <dbReference type="NCBI Taxonomy" id="324851"/>
    <lineage>
        <taxon>Bacteria</taxon>
        <taxon>Bacillati</taxon>
        <taxon>Actinomycetota</taxon>
        <taxon>Actinomycetes</taxon>
        <taxon>Propionibacteriales</taxon>
        <taxon>Kribbellaceae</taxon>
        <taxon>Kribbella</taxon>
    </lineage>
</organism>
<comment type="caution">
    <text evidence="2">The sequence shown here is derived from an EMBL/GenBank/DDBJ whole genome shotgun (WGS) entry which is preliminary data.</text>
</comment>
<sequence>MAAAFLATGAMLAAGSLTASASPGQTARVDVTGAVFSCTDGSYYTVTSGDALFLNHESTDANGGFHVTGTVAPRQVTLAFSGDAKTYYLAGASWFGGNFGAGGGEMTDTEHFQIRAASGGTVDDVSIVTHFTVNANGDVTVSFDKESGTCQPPQD</sequence>
<keyword evidence="1" id="KW-0732">Signal</keyword>
<gene>
    <name evidence="2" type="ORF">GCM10009742_46910</name>
</gene>
<keyword evidence="3" id="KW-1185">Reference proteome</keyword>
<evidence type="ECO:0000313" key="3">
    <source>
        <dbReference type="Proteomes" id="UP001500190"/>
    </source>
</evidence>
<protein>
    <submittedName>
        <fullName evidence="2">Uncharacterized protein</fullName>
    </submittedName>
</protein>